<sequence>MSSKTNTKIPIKLEIFNEKSHIPKKSNLTQRNPSTTTSIKLVKSNKFHQETRINQHQKIQKQKNNVQNLSPIKPSFVSSREDNNQGNFNIAPSNSQMQFTHSTPNHHTASPRVLPIFHASPKPNDEAWTKKHLIVRELAVNILELNGYRTRTEQLDSELKNVNRLKKETAGRDFSQISEKSDVIHTELEKLKGEMLQKIEDIHKLESELVKIEGHNCEQNGPCGRNEEVMGEIRSMLREMMENSGHNWSYCGNKIYEEYSRTMRRLTNVSPTLQLKKIESDFIETGEIYRKYNQFRNQIEQDCCFLFSQAKDLEFKLKTMQFVEQSMNEIDKFKNSLRIAEDNLEKAKFYLFRDLDSLNTTQSNRLLISNLKGMIEKLLYDKHVELEAVVKNLCAMLSRNSEGSFLTEEEDAIKKISDRIRVLRAKIDAKDSVPVFSKRYKNRHNSGPSEDTDTKELKHLNEQIKVLKAKMVAKGDQLNQMKATSSEIFQNPSQSSSHTVFLPINHIRSGDHLSTYRTEPLELYDECTSEYIASDQFQNEFVLVRDEQKKYEKKMLLPMDQESGCDTVSHRDLKKKQFFYVAKSESGPVDKKYTSSVEIPAEKLETFKKGLKKRSKSDNSSRKTSTSCSSDSDTSHYRDKRARSVVQFRNPVEQNGLSVSLKSLKRPGPEKQTMTEPFISGSEKYLREIDDLKKALKQKNDIINCQLDQQRQLDELKSNEMLISGKKNEMLNRKLEQQAGEIDSLKGQLNDVLNERNKQKDAPCEKKDNDDPLVCTIPEHHKLEDLNHQMKQQLSKLKNYVRDSRPDRMNEYDLSEKKAEFEALDLAINERKQQLLRLEMTKNMQLDHQLHLDKDSSMIQKEIYCLEETLKKRNLELQDLEHVIKANKKDLMALKTSKVRK</sequence>
<name>A0A3M7S3B1_BRAPC</name>
<dbReference type="AlphaFoldDB" id="A0A3M7S3B1"/>
<comment type="caution">
    <text evidence="3">The sequence shown here is derived from an EMBL/GenBank/DDBJ whole genome shotgun (WGS) entry which is preliminary data.</text>
</comment>
<gene>
    <name evidence="3" type="ORF">BpHYR1_050577</name>
</gene>
<reference evidence="3 4" key="1">
    <citation type="journal article" date="2018" name="Sci. Rep.">
        <title>Genomic signatures of local adaptation to the degree of environmental predictability in rotifers.</title>
        <authorList>
            <person name="Franch-Gras L."/>
            <person name="Hahn C."/>
            <person name="Garcia-Roger E.M."/>
            <person name="Carmona M.J."/>
            <person name="Serra M."/>
            <person name="Gomez A."/>
        </authorList>
    </citation>
    <scope>NUCLEOTIDE SEQUENCE [LARGE SCALE GENOMIC DNA]</scope>
    <source>
        <strain evidence="3">HYR1</strain>
    </source>
</reference>
<evidence type="ECO:0000256" key="2">
    <source>
        <dbReference type="SAM" id="MobiDB-lite"/>
    </source>
</evidence>
<dbReference type="Proteomes" id="UP000276133">
    <property type="component" value="Unassembled WGS sequence"/>
</dbReference>
<feature type="coiled-coil region" evidence="1">
    <location>
        <begin position="682"/>
        <end position="803"/>
    </location>
</feature>
<feature type="region of interest" description="Disordered" evidence="2">
    <location>
        <begin position="609"/>
        <end position="645"/>
    </location>
</feature>
<dbReference type="OrthoDB" id="10442272at2759"/>
<dbReference type="EMBL" id="REGN01002102">
    <property type="protein sequence ID" value="RNA30313.1"/>
    <property type="molecule type" value="Genomic_DNA"/>
</dbReference>
<accession>A0A3M7S3B1</accession>
<keyword evidence="1" id="KW-0175">Coiled coil</keyword>
<evidence type="ECO:0000313" key="3">
    <source>
        <dbReference type="EMBL" id="RNA30313.1"/>
    </source>
</evidence>
<evidence type="ECO:0000256" key="1">
    <source>
        <dbReference type="SAM" id="Coils"/>
    </source>
</evidence>
<organism evidence="3 4">
    <name type="scientific">Brachionus plicatilis</name>
    <name type="common">Marine rotifer</name>
    <name type="synonym">Brachionus muelleri</name>
    <dbReference type="NCBI Taxonomy" id="10195"/>
    <lineage>
        <taxon>Eukaryota</taxon>
        <taxon>Metazoa</taxon>
        <taxon>Spiralia</taxon>
        <taxon>Gnathifera</taxon>
        <taxon>Rotifera</taxon>
        <taxon>Eurotatoria</taxon>
        <taxon>Monogononta</taxon>
        <taxon>Pseudotrocha</taxon>
        <taxon>Ploima</taxon>
        <taxon>Brachionidae</taxon>
        <taxon>Brachionus</taxon>
    </lineage>
</organism>
<evidence type="ECO:0000313" key="4">
    <source>
        <dbReference type="Proteomes" id="UP000276133"/>
    </source>
</evidence>
<feature type="compositionally biased region" description="Low complexity" evidence="2">
    <location>
        <begin position="622"/>
        <end position="632"/>
    </location>
</feature>
<protein>
    <submittedName>
        <fullName evidence="3">Uncharacterized protein</fullName>
    </submittedName>
</protein>
<proteinExistence type="predicted"/>
<keyword evidence="4" id="KW-1185">Reference proteome</keyword>